<dbReference type="Pfam" id="PF01593">
    <property type="entry name" value="Amino_oxidase"/>
    <property type="match status" value="1"/>
</dbReference>
<dbReference type="Gene3D" id="1.10.405.10">
    <property type="entry name" value="Guanine Nucleotide Dissociation Inhibitor, domain 1"/>
    <property type="match status" value="1"/>
</dbReference>
<evidence type="ECO:0000256" key="2">
    <source>
        <dbReference type="ARBA" id="ARBA00012804"/>
    </source>
</evidence>
<evidence type="ECO:0000256" key="3">
    <source>
        <dbReference type="ARBA" id="ARBA00048448"/>
    </source>
</evidence>
<comment type="catalytic activity">
    <reaction evidence="3">
        <text>a secondary aliphatic amine + O2 + H2O = a primary amine + an aldehyde + H2O2</text>
        <dbReference type="Rhea" id="RHEA:26414"/>
        <dbReference type="ChEBI" id="CHEBI:15377"/>
        <dbReference type="ChEBI" id="CHEBI:15379"/>
        <dbReference type="ChEBI" id="CHEBI:16240"/>
        <dbReference type="ChEBI" id="CHEBI:17478"/>
        <dbReference type="ChEBI" id="CHEBI:58855"/>
        <dbReference type="ChEBI" id="CHEBI:65296"/>
        <dbReference type="EC" id="1.4.3.4"/>
    </reaction>
</comment>
<proteinExistence type="inferred from homology"/>
<dbReference type="STRING" id="2082308.A0A2K1R2L9"/>
<evidence type="ECO:0000313" key="5">
    <source>
        <dbReference type="EMBL" id="PNS21537.1"/>
    </source>
</evidence>
<reference evidence="5 6" key="1">
    <citation type="submission" date="2017-06" db="EMBL/GenBank/DDBJ databases">
        <title>Draft genome sequence of a variant of Elsinoe murrayae.</title>
        <authorList>
            <person name="Cheng Q."/>
        </authorList>
    </citation>
    <scope>NUCLEOTIDE SEQUENCE [LARGE SCALE GENOMIC DNA]</scope>
    <source>
        <strain evidence="5 6">CQ-2017a</strain>
    </source>
</reference>
<evidence type="ECO:0000256" key="1">
    <source>
        <dbReference type="ARBA" id="ARBA00005995"/>
    </source>
</evidence>
<sequence>MAEAVDALVIGAGLSGLQTALDIHRQGRSVIILEARDRVGGKTWSVPRLDGLGIQESGAAWINDTNQSHVWGYCQRFGLSTVVQNVQGQVACEDERGNCHFFPFGELPRFGQADVDNITDLRNQVERASLDPATFEQPQRSETDKLSFEQWCRNAGAGKRALQTATLWCRGTLGHDPAEVSALAFLEIARGGLGIVNLRYDGKHGAQHLRIVEGTQSIATNMAKLLPEGTIRLNNAVEAITRVDSKFYTVGTKDGSTFIARRVVVSVPGPAYKNITFTPRLPLQKATYTATVRHGCYLKYICLFKTPFWRRQGSCGLAQSFKGPINHCRDTSVDHQRNYALTCFVTSSPGRRWLTLDDSERRASILRQLSSFFAVTLDEIQAEFLDSVTAQWMDDKWAGWGCPFAAPPPGSIGQGLDGEMVQEKFGGVYFVGTELTNEWRGYMEGALRSGVRGARQLLADLDAQSARL</sequence>
<dbReference type="PANTHER" id="PTHR43563">
    <property type="entry name" value="AMINE OXIDASE"/>
    <property type="match status" value="1"/>
</dbReference>
<dbReference type="Gene3D" id="3.50.50.60">
    <property type="entry name" value="FAD/NAD(P)-binding domain"/>
    <property type="match status" value="1"/>
</dbReference>
<dbReference type="EC" id="1.4.3.4" evidence="2"/>
<keyword evidence="6" id="KW-1185">Reference proteome</keyword>
<accession>A0A2K1R2L9</accession>
<organism evidence="5 6">
    <name type="scientific">Sphaceloma murrayae</name>
    <dbReference type="NCBI Taxonomy" id="2082308"/>
    <lineage>
        <taxon>Eukaryota</taxon>
        <taxon>Fungi</taxon>
        <taxon>Dikarya</taxon>
        <taxon>Ascomycota</taxon>
        <taxon>Pezizomycotina</taxon>
        <taxon>Dothideomycetes</taxon>
        <taxon>Dothideomycetidae</taxon>
        <taxon>Myriangiales</taxon>
        <taxon>Elsinoaceae</taxon>
        <taxon>Sphaceloma</taxon>
    </lineage>
</organism>
<dbReference type="OrthoDB" id="5046242at2759"/>
<dbReference type="InterPro" id="IPR036188">
    <property type="entry name" value="FAD/NAD-bd_sf"/>
</dbReference>
<dbReference type="Gene3D" id="3.90.660.10">
    <property type="match status" value="1"/>
</dbReference>
<gene>
    <name evidence="5" type="ORF">CAC42_896</name>
</gene>
<comment type="caution">
    <text evidence="5">The sequence shown here is derived from an EMBL/GenBank/DDBJ whole genome shotgun (WGS) entry which is preliminary data.</text>
</comment>
<dbReference type="InterPro" id="IPR002937">
    <property type="entry name" value="Amino_oxidase"/>
</dbReference>
<feature type="domain" description="Amine oxidase" evidence="4">
    <location>
        <begin position="14"/>
        <end position="458"/>
    </location>
</feature>
<dbReference type="InterPro" id="IPR050703">
    <property type="entry name" value="Flavin_MAO"/>
</dbReference>
<name>A0A2K1R2L9_9PEZI</name>
<dbReference type="InParanoid" id="A0A2K1R2L9"/>
<dbReference type="AlphaFoldDB" id="A0A2K1R2L9"/>
<evidence type="ECO:0000313" key="6">
    <source>
        <dbReference type="Proteomes" id="UP000243797"/>
    </source>
</evidence>
<protein>
    <recommendedName>
        <fullName evidence="2">monoamine oxidase</fullName>
        <ecNumber evidence="2">1.4.3.4</ecNumber>
    </recommendedName>
</protein>
<dbReference type="Proteomes" id="UP000243797">
    <property type="component" value="Unassembled WGS sequence"/>
</dbReference>
<dbReference type="SUPFAM" id="SSF51905">
    <property type="entry name" value="FAD/NAD(P)-binding domain"/>
    <property type="match status" value="1"/>
</dbReference>
<dbReference type="EMBL" id="NKHZ01000011">
    <property type="protein sequence ID" value="PNS21537.1"/>
    <property type="molecule type" value="Genomic_DNA"/>
</dbReference>
<dbReference type="SUPFAM" id="SSF54373">
    <property type="entry name" value="FAD-linked reductases, C-terminal domain"/>
    <property type="match status" value="1"/>
</dbReference>
<dbReference type="GO" id="GO:0097621">
    <property type="term" value="F:monoamine oxidase activity"/>
    <property type="evidence" value="ECO:0007669"/>
    <property type="project" value="UniProtKB-EC"/>
</dbReference>
<dbReference type="PANTHER" id="PTHR43563:SF14">
    <property type="entry name" value="AMINE OXIDASE"/>
    <property type="match status" value="1"/>
</dbReference>
<evidence type="ECO:0000259" key="4">
    <source>
        <dbReference type="Pfam" id="PF01593"/>
    </source>
</evidence>
<comment type="similarity">
    <text evidence="1">Belongs to the flavin monoamine oxidase family.</text>
</comment>